<dbReference type="OrthoDB" id="2325716at2759"/>
<dbReference type="KEGG" id="aaf:AURANDRAFT_69090"/>
<dbReference type="PANTHER" id="PTHR19860:SF40">
    <property type="entry name" value="WD40 REPEAT-CONTAINING PROTEIN"/>
    <property type="match status" value="1"/>
</dbReference>
<dbReference type="eggNOG" id="ENOG502RTAV">
    <property type="taxonomic scope" value="Eukaryota"/>
</dbReference>
<dbReference type="RefSeq" id="XP_009043087.1">
    <property type="nucleotide sequence ID" value="XM_009044839.1"/>
</dbReference>
<dbReference type="AlphaFoldDB" id="F0YRP5"/>
<evidence type="ECO:0000313" key="4">
    <source>
        <dbReference type="Proteomes" id="UP000002729"/>
    </source>
</evidence>
<organism evidence="4">
    <name type="scientific">Aureococcus anophagefferens</name>
    <name type="common">Harmful bloom alga</name>
    <dbReference type="NCBI Taxonomy" id="44056"/>
    <lineage>
        <taxon>Eukaryota</taxon>
        <taxon>Sar</taxon>
        <taxon>Stramenopiles</taxon>
        <taxon>Ochrophyta</taxon>
        <taxon>Pelagophyceae</taxon>
        <taxon>Pelagomonadales</taxon>
        <taxon>Pelagomonadaceae</taxon>
        <taxon>Aureococcus</taxon>
    </lineage>
</organism>
<dbReference type="EMBL" id="GL833708">
    <property type="protein sequence ID" value="EGB02214.1"/>
    <property type="molecule type" value="Genomic_DNA"/>
</dbReference>
<name>F0YRP5_AURAN</name>
<evidence type="ECO:0000256" key="2">
    <source>
        <dbReference type="SAM" id="MobiDB-lite"/>
    </source>
</evidence>
<gene>
    <name evidence="3" type="ORF">AURANDRAFT_69090</name>
</gene>
<evidence type="ECO:0000313" key="3">
    <source>
        <dbReference type="EMBL" id="EGB02214.1"/>
    </source>
</evidence>
<proteinExistence type="predicted"/>
<feature type="compositionally biased region" description="Polar residues" evidence="2">
    <location>
        <begin position="525"/>
        <end position="535"/>
    </location>
</feature>
<dbReference type="Proteomes" id="UP000002729">
    <property type="component" value="Unassembled WGS sequence"/>
</dbReference>
<sequence>RSKQLAHLLYRLESALKEHFQLREMEVPTSEERLRWSLNRFLAAAAKKQFPARIVIVLDAVNRLRGESSAADTLHWLPTELPQGVRIIVSTVELEQSNLLSEDLYDEGSRIHRTYTELRRRKCPTIRLQPLSVEVRHLIIGSFLKVNQQALQSLEQAQQFRLVTAKASSQPLFLRTILYALRLGFEMSDAPIDQQIDSCLAAETSSELIACVLEMCSEYVDSTCTTVDTSMSPAPVSKSTELEAREIVPNILARVLTALYASRHGLSDMEMWGIVELATGDTLPSEQRECIRRVLRDFTFSVNGLRNFSHEDYAAVVYNEYIRVPEVHVRAHQLMARYFGKLPPCDRKLDALPYHLEVSGSWPRLRAALVDVQMFRLWWTPAHKTEFLNLWASLTACSNPGAPIRKLVTGEFDDTMRCTQPPRPCLDIVEEYVRSVDEYKFTHSPSDDELATVILRIADFMLEFATLSLEEAADVPQFIHPSIPNDDLAREKGAVSGKPSAVDVPMKGSGRNQYRGPRSELGSDCNEQGNISSNAADRPSGIISDLANNWESHAELIRKRTFITDVKEFFFKFYNAQTLQTQMRALHNAAETRQRELKKVLTHVEAELEQTRLGTQLGRHKHARETALAAERLRQAAFGGVKHVCTTLGIPPPDQDTPVNEIIHQVESVLEALMEEKDKTAQKMGDPHQPTFRDTTPGYDKLMRAPELDAALEQFETPKALIAHRLPAKAPDESRAMHDEMDLDINADEGGIKCRNEVKREAQKSLRAEQRRLARLSPQ</sequence>
<protein>
    <submittedName>
        <fullName evidence="3">Uncharacterized protein</fullName>
    </submittedName>
</protein>
<keyword evidence="1" id="KW-0677">Repeat</keyword>
<accession>F0YRP5</accession>
<evidence type="ECO:0000256" key="1">
    <source>
        <dbReference type="ARBA" id="ARBA00022737"/>
    </source>
</evidence>
<dbReference type="InParanoid" id="F0YRP5"/>
<feature type="region of interest" description="Disordered" evidence="2">
    <location>
        <begin position="489"/>
        <end position="538"/>
    </location>
</feature>
<dbReference type="PANTHER" id="PTHR19860">
    <property type="entry name" value="DDB1- AND CUL4-ASSOCIATED FACTOR 12-RELATED"/>
    <property type="match status" value="1"/>
</dbReference>
<feature type="non-terminal residue" evidence="3">
    <location>
        <position position="1"/>
    </location>
</feature>
<dbReference type="GeneID" id="20227233"/>
<reference evidence="3 4" key="1">
    <citation type="journal article" date="2011" name="Proc. Natl. Acad. Sci. U.S.A.">
        <title>Niche of harmful alga Aureococcus anophagefferens revealed through ecogenomics.</title>
        <authorList>
            <person name="Gobler C.J."/>
            <person name="Berry D.L."/>
            <person name="Dyhrman S.T."/>
            <person name="Wilhelm S.W."/>
            <person name="Salamov A."/>
            <person name="Lobanov A.V."/>
            <person name="Zhang Y."/>
            <person name="Collier J.L."/>
            <person name="Wurch L.L."/>
            <person name="Kustka A.B."/>
            <person name="Dill B.D."/>
            <person name="Shah M."/>
            <person name="VerBerkmoes N.C."/>
            <person name="Kuo A."/>
            <person name="Terry A."/>
            <person name="Pangilinan J."/>
            <person name="Lindquist E.A."/>
            <person name="Lucas S."/>
            <person name="Paulsen I.T."/>
            <person name="Hattenrath-Lehmann T.K."/>
            <person name="Talmage S.C."/>
            <person name="Walker E.A."/>
            <person name="Koch F."/>
            <person name="Burson A.M."/>
            <person name="Marcoval M.A."/>
            <person name="Tang Y.Z."/>
            <person name="Lecleir G.R."/>
            <person name="Coyne K.J."/>
            <person name="Berg G.M."/>
            <person name="Bertrand E.M."/>
            <person name="Saito M.A."/>
            <person name="Gladyshev V.N."/>
            <person name="Grigoriev I.V."/>
        </authorList>
    </citation>
    <scope>NUCLEOTIDE SEQUENCE [LARGE SCALE GENOMIC DNA]</scope>
    <source>
        <strain evidence="4">CCMP 1984</strain>
    </source>
</reference>
<dbReference type="InterPro" id="IPR051191">
    <property type="entry name" value="DCAF12"/>
</dbReference>
<keyword evidence="4" id="KW-1185">Reference proteome</keyword>